<dbReference type="PANTHER" id="PTHR44889">
    <property type="entry name" value="INACTIVE HYDROXYSTEROID DEHYDROGENASE-LIKE PROTEIN 1"/>
    <property type="match status" value="1"/>
</dbReference>
<keyword evidence="6" id="KW-1185">Reference proteome</keyword>
<comment type="subcellular location">
    <subcellularLocation>
        <location evidence="1">Mitochondrion</location>
    </subcellularLocation>
</comment>
<dbReference type="OrthoDB" id="5545019at2759"/>
<dbReference type="Pfam" id="PF00106">
    <property type="entry name" value="adh_short"/>
    <property type="match status" value="1"/>
</dbReference>
<protein>
    <submittedName>
        <fullName evidence="5">Inactive hydroxysteroid dehydrogenase 1</fullName>
    </submittedName>
</protein>
<keyword evidence="3" id="KW-0496">Mitochondrion</keyword>
<name>A0A3M7P2C2_BRAPC</name>
<proteinExistence type="inferred from homology"/>
<dbReference type="InterPro" id="IPR052149">
    <property type="entry name" value="17-beta-HSD3-like"/>
</dbReference>
<evidence type="ECO:0000256" key="4">
    <source>
        <dbReference type="ARBA" id="ARBA00038261"/>
    </source>
</evidence>
<dbReference type="PANTHER" id="PTHR44889:SF1">
    <property type="entry name" value="INACTIVE HYDROXYSTEROID DEHYDROGENASE-LIKE PROTEIN 1"/>
    <property type="match status" value="1"/>
</dbReference>
<accession>A0A3M7P2C2</accession>
<dbReference type="Proteomes" id="UP000276133">
    <property type="component" value="Unassembled WGS sequence"/>
</dbReference>
<keyword evidence="2" id="KW-0521">NADP</keyword>
<evidence type="ECO:0000256" key="1">
    <source>
        <dbReference type="ARBA" id="ARBA00004173"/>
    </source>
</evidence>
<comment type="similarity">
    <text evidence="4">Belongs to the short-chain dehydrogenases/reductases (SDR) family. 17-beta-HSD 3 subfamily.</text>
</comment>
<evidence type="ECO:0000256" key="3">
    <source>
        <dbReference type="ARBA" id="ARBA00023128"/>
    </source>
</evidence>
<evidence type="ECO:0000256" key="2">
    <source>
        <dbReference type="ARBA" id="ARBA00022857"/>
    </source>
</evidence>
<dbReference type="EMBL" id="REGN01014162">
    <property type="protein sequence ID" value="RMZ92970.1"/>
    <property type="molecule type" value="Genomic_DNA"/>
</dbReference>
<dbReference type="Gene3D" id="3.40.50.720">
    <property type="entry name" value="NAD(P)-binding Rossmann-like Domain"/>
    <property type="match status" value="1"/>
</dbReference>
<gene>
    <name evidence="5" type="ORF">BpHYR1_018905</name>
</gene>
<evidence type="ECO:0000313" key="6">
    <source>
        <dbReference type="Proteomes" id="UP000276133"/>
    </source>
</evidence>
<sequence>MNTSDSFSLLLNELSRDLSDINDRLALVGILYLGKKSIEAFRNFSRAIGHYLIPAFVSNDKWLRSLGNWAIVFGCLNQIGYGYARELAKRKINLILIDQNQELLTRMSQALSSDFQIEAIIINIDSRNFGSLVPVEKAIIGRDIGILVNSSCFDQEWSYFHALSKNFIENSICSNVATFSLLVRMILPSMFQKNKGAIVNFSTKNSLFSSPFMSISGATNSFTEKFIESLSYEYSNKNLFFQTINTGFLNEEKIKFENDIELSKNLALYSSSAIRTLGWSGYSFGYWLNAFKVFLIMKNFPLNFSNFMYSRILRRKFIKSIENIAKKSK</sequence>
<dbReference type="STRING" id="10195.A0A3M7P2C2"/>
<dbReference type="InterPro" id="IPR036291">
    <property type="entry name" value="NAD(P)-bd_dom_sf"/>
</dbReference>
<reference evidence="5 6" key="1">
    <citation type="journal article" date="2018" name="Sci. Rep.">
        <title>Genomic signatures of local adaptation to the degree of environmental predictability in rotifers.</title>
        <authorList>
            <person name="Franch-Gras L."/>
            <person name="Hahn C."/>
            <person name="Garcia-Roger E.M."/>
            <person name="Carmona M.J."/>
            <person name="Serra M."/>
            <person name="Gomez A."/>
        </authorList>
    </citation>
    <scope>NUCLEOTIDE SEQUENCE [LARGE SCALE GENOMIC DNA]</scope>
    <source>
        <strain evidence="5">HYR1</strain>
    </source>
</reference>
<dbReference type="InterPro" id="IPR002347">
    <property type="entry name" value="SDR_fam"/>
</dbReference>
<organism evidence="5 6">
    <name type="scientific">Brachionus plicatilis</name>
    <name type="common">Marine rotifer</name>
    <name type="synonym">Brachionus muelleri</name>
    <dbReference type="NCBI Taxonomy" id="10195"/>
    <lineage>
        <taxon>Eukaryota</taxon>
        <taxon>Metazoa</taxon>
        <taxon>Spiralia</taxon>
        <taxon>Gnathifera</taxon>
        <taxon>Rotifera</taxon>
        <taxon>Eurotatoria</taxon>
        <taxon>Monogononta</taxon>
        <taxon>Pseudotrocha</taxon>
        <taxon>Ploima</taxon>
        <taxon>Brachionidae</taxon>
        <taxon>Brachionus</taxon>
    </lineage>
</organism>
<dbReference type="SUPFAM" id="SSF51735">
    <property type="entry name" value="NAD(P)-binding Rossmann-fold domains"/>
    <property type="match status" value="1"/>
</dbReference>
<evidence type="ECO:0000313" key="5">
    <source>
        <dbReference type="EMBL" id="RMZ92970.1"/>
    </source>
</evidence>
<comment type="caution">
    <text evidence="5">The sequence shown here is derived from an EMBL/GenBank/DDBJ whole genome shotgun (WGS) entry which is preliminary data.</text>
</comment>
<dbReference type="AlphaFoldDB" id="A0A3M7P2C2"/>
<dbReference type="GO" id="GO:0005739">
    <property type="term" value="C:mitochondrion"/>
    <property type="evidence" value="ECO:0007669"/>
    <property type="project" value="UniProtKB-SubCell"/>
</dbReference>